<protein>
    <submittedName>
        <fullName evidence="2">B mating type pheromone expressed</fullName>
    </submittedName>
</protein>
<evidence type="ECO:0000256" key="1">
    <source>
        <dbReference type="SAM" id="MobiDB-lite"/>
    </source>
</evidence>
<evidence type="ECO:0000313" key="3">
    <source>
        <dbReference type="Proteomes" id="UP000016930"/>
    </source>
</evidence>
<keyword evidence="3" id="KW-1185">Reference proteome</keyword>
<reference evidence="2 3" key="1">
    <citation type="journal article" date="2012" name="Proc. Natl. Acad. Sci. U.S.A.">
        <title>Comparative genomics of Ceriporiopsis subvermispora and Phanerochaete chrysosporium provide insight into selective ligninolysis.</title>
        <authorList>
            <person name="Fernandez-Fueyo E."/>
            <person name="Ruiz-Duenas F.J."/>
            <person name="Ferreira P."/>
            <person name="Floudas D."/>
            <person name="Hibbett D.S."/>
            <person name="Canessa P."/>
            <person name="Larrondo L.F."/>
            <person name="James T.Y."/>
            <person name="Seelenfreund D."/>
            <person name="Lobos S."/>
            <person name="Polanco R."/>
            <person name="Tello M."/>
            <person name="Honda Y."/>
            <person name="Watanabe T."/>
            <person name="Watanabe T."/>
            <person name="Ryu J.S."/>
            <person name="Kubicek C.P."/>
            <person name="Schmoll M."/>
            <person name="Gaskell J."/>
            <person name="Hammel K.E."/>
            <person name="St John F.J."/>
            <person name="Vanden Wymelenberg A."/>
            <person name="Sabat G."/>
            <person name="Splinter BonDurant S."/>
            <person name="Syed K."/>
            <person name="Yadav J.S."/>
            <person name="Doddapaneni H."/>
            <person name="Subramanian V."/>
            <person name="Lavin J.L."/>
            <person name="Oguiza J.A."/>
            <person name="Perez G."/>
            <person name="Pisabarro A.G."/>
            <person name="Ramirez L."/>
            <person name="Santoyo F."/>
            <person name="Master E."/>
            <person name="Coutinho P.M."/>
            <person name="Henrissat B."/>
            <person name="Lombard V."/>
            <person name="Magnuson J.K."/>
            <person name="Kuees U."/>
            <person name="Hori C."/>
            <person name="Igarashi K."/>
            <person name="Samejima M."/>
            <person name="Held B.W."/>
            <person name="Barry K.W."/>
            <person name="LaButti K.M."/>
            <person name="Lapidus A."/>
            <person name="Lindquist E.A."/>
            <person name="Lucas S.M."/>
            <person name="Riley R."/>
            <person name="Salamov A.A."/>
            <person name="Hoffmeister D."/>
            <person name="Schwenk D."/>
            <person name="Hadar Y."/>
            <person name="Yarden O."/>
            <person name="de Vries R.P."/>
            <person name="Wiebenga A."/>
            <person name="Stenlid J."/>
            <person name="Eastwood D."/>
            <person name="Grigoriev I.V."/>
            <person name="Berka R.M."/>
            <person name="Blanchette R.A."/>
            <person name="Kersten P."/>
            <person name="Martinez A.T."/>
            <person name="Vicuna R."/>
            <person name="Cullen D."/>
        </authorList>
    </citation>
    <scope>NUCLEOTIDE SEQUENCE [LARGE SCALE GENOMIC DNA]</scope>
    <source>
        <strain evidence="2 3">B</strain>
    </source>
</reference>
<sequence length="42" mass="4601">MDEFLDIEHLLPPSPSSSSDATALPMDEDSAWYRPGGFCTIT</sequence>
<dbReference type="AlphaFoldDB" id="M2PGS9"/>
<organism evidence="2 3">
    <name type="scientific">Ceriporiopsis subvermispora (strain B)</name>
    <name type="common">White-rot fungus</name>
    <name type="synonym">Gelatoporia subvermispora</name>
    <dbReference type="NCBI Taxonomy" id="914234"/>
    <lineage>
        <taxon>Eukaryota</taxon>
        <taxon>Fungi</taxon>
        <taxon>Dikarya</taxon>
        <taxon>Basidiomycota</taxon>
        <taxon>Agaricomycotina</taxon>
        <taxon>Agaricomycetes</taxon>
        <taxon>Polyporales</taxon>
        <taxon>Gelatoporiaceae</taxon>
        <taxon>Gelatoporia</taxon>
    </lineage>
</organism>
<dbReference type="EMBL" id="KB445801">
    <property type="protein sequence ID" value="EMD35234.1"/>
    <property type="molecule type" value="Genomic_DNA"/>
</dbReference>
<feature type="region of interest" description="Disordered" evidence="1">
    <location>
        <begin position="1"/>
        <end position="25"/>
    </location>
</feature>
<dbReference type="Proteomes" id="UP000016930">
    <property type="component" value="Unassembled WGS sequence"/>
</dbReference>
<gene>
    <name evidence="2" type="primary">CsPh7</name>
    <name evidence="2" type="ORF">CERSUDRAFT_172169</name>
</gene>
<proteinExistence type="predicted"/>
<name>M2PGS9_CERS8</name>
<accession>M2PGS9</accession>
<dbReference type="HOGENOM" id="CLU_3260484_0_0_1"/>
<evidence type="ECO:0000313" key="2">
    <source>
        <dbReference type="EMBL" id="EMD35234.1"/>
    </source>
</evidence>